<sequence length="224" mass="23861">MTLQKFENNLRLSSALDVEVKAGRDGQIEGYASTFGGGPDRHGDIVAKGAFRKSLAAHRAEGTAPAMLWSHAMEQPIGKWLELVEDDAGLFVKGQVNLKTERGREAWEHVAAGDVGAFSIGYITPDGGRTYLGEGKFQLSEVELVEVSLVTVPANPKARITAHKSLGSKSELVEVLRGAGLAKAAAKRIAAGGWSALNSNHDEKAAQLAARIERATAQLKGTYQ</sequence>
<dbReference type="GO" id="GO:0006508">
    <property type="term" value="P:proteolysis"/>
    <property type="evidence" value="ECO:0007669"/>
    <property type="project" value="UniProtKB-KW"/>
</dbReference>
<dbReference type="GO" id="GO:0008233">
    <property type="term" value="F:peptidase activity"/>
    <property type="evidence" value="ECO:0007669"/>
    <property type="project" value="UniProtKB-KW"/>
</dbReference>
<evidence type="ECO:0000256" key="1">
    <source>
        <dbReference type="ARBA" id="ARBA00022612"/>
    </source>
</evidence>
<proteinExistence type="predicted"/>
<dbReference type="Pfam" id="PF04586">
    <property type="entry name" value="Peptidase_S78"/>
    <property type="match status" value="1"/>
</dbReference>
<dbReference type="Proteomes" id="UP000199356">
    <property type="component" value="Unassembled WGS sequence"/>
</dbReference>
<feature type="domain" description="Prohead serine protease" evidence="4">
    <location>
        <begin position="19"/>
        <end position="164"/>
    </location>
</feature>
<evidence type="ECO:0000313" key="5">
    <source>
        <dbReference type="EMBL" id="SFO91032.1"/>
    </source>
</evidence>
<dbReference type="RefSeq" id="WP_093416969.1">
    <property type="nucleotide sequence ID" value="NZ_FOXA01000001.1"/>
</dbReference>
<evidence type="ECO:0000256" key="3">
    <source>
        <dbReference type="ARBA" id="ARBA00022801"/>
    </source>
</evidence>
<gene>
    <name evidence="5" type="ORF">SAMN04488047_101411</name>
</gene>
<keyword evidence="1" id="KW-1188">Viral release from host cell</keyword>
<reference evidence="5 6" key="1">
    <citation type="submission" date="2016-10" db="EMBL/GenBank/DDBJ databases">
        <authorList>
            <person name="de Groot N.N."/>
        </authorList>
    </citation>
    <scope>NUCLEOTIDE SEQUENCE [LARGE SCALE GENOMIC DNA]</scope>
    <source>
        <strain evidence="5 6">DSM 19547</strain>
    </source>
</reference>
<evidence type="ECO:0000256" key="2">
    <source>
        <dbReference type="ARBA" id="ARBA00022670"/>
    </source>
</evidence>
<keyword evidence="2" id="KW-0645">Protease</keyword>
<dbReference type="OrthoDB" id="9804926at2"/>
<protein>
    <recommendedName>
        <fullName evidence="4">Prohead serine protease domain-containing protein</fullName>
    </recommendedName>
</protein>
<dbReference type="NCBIfam" id="TIGR01543">
    <property type="entry name" value="proheadase_HK97"/>
    <property type="match status" value="1"/>
</dbReference>
<dbReference type="InterPro" id="IPR054613">
    <property type="entry name" value="Peptidase_S78_dom"/>
</dbReference>
<accession>A0A1I5L1K5</accession>
<evidence type="ECO:0000313" key="6">
    <source>
        <dbReference type="Proteomes" id="UP000199356"/>
    </source>
</evidence>
<name>A0A1I5L1K5_9RHOB</name>
<dbReference type="InterPro" id="IPR006433">
    <property type="entry name" value="Prohead_protease"/>
</dbReference>
<dbReference type="STRING" id="441119.SAMN04488047_101411"/>
<evidence type="ECO:0000259" key="4">
    <source>
        <dbReference type="Pfam" id="PF04586"/>
    </source>
</evidence>
<keyword evidence="3" id="KW-0378">Hydrolase</keyword>
<dbReference type="AlphaFoldDB" id="A0A1I5L1K5"/>
<dbReference type="EMBL" id="FOXA01000001">
    <property type="protein sequence ID" value="SFO91032.1"/>
    <property type="molecule type" value="Genomic_DNA"/>
</dbReference>
<keyword evidence="6" id="KW-1185">Reference proteome</keyword>
<organism evidence="5 6">
    <name type="scientific">Tranquillimonas alkanivorans</name>
    <dbReference type="NCBI Taxonomy" id="441119"/>
    <lineage>
        <taxon>Bacteria</taxon>
        <taxon>Pseudomonadati</taxon>
        <taxon>Pseudomonadota</taxon>
        <taxon>Alphaproteobacteria</taxon>
        <taxon>Rhodobacterales</taxon>
        <taxon>Roseobacteraceae</taxon>
        <taxon>Tranquillimonas</taxon>
    </lineage>
</organism>